<evidence type="ECO:0000256" key="4">
    <source>
        <dbReference type="ARBA" id="ARBA00022432"/>
    </source>
</evidence>
<dbReference type="UniPathway" id="UPA00138"/>
<dbReference type="NCBIfam" id="NF006821">
    <property type="entry name" value="PRK09344.1-3"/>
    <property type="match status" value="1"/>
</dbReference>
<keyword evidence="10" id="KW-0479">Metal-binding</keyword>
<dbReference type="GO" id="GO:0004612">
    <property type="term" value="F:phosphoenolpyruvate carboxykinase (ATP) activity"/>
    <property type="evidence" value="ECO:0007669"/>
    <property type="project" value="UniProtKB-UniRule"/>
</dbReference>
<dbReference type="NCBIfam" id="TIGR00224">
    <property type="entry name" value="pckA"/>
    <property type="match status" value="1"/>
</dbReference>
<keyword evidence="11" id="KW-0418">Kinase</keyword>
<feature type="binding site" evidence="10">
    <location>
        <position position="255"/>
    </location>
    <ligand>
        <name>Mn(2+)</name>
        <dbReference type="ChEBI" id="CHEBI:29035"/>
    </ligand>
</feature>
<dbReference type="PIRSF" id="PIRSF006294">
    <property type="entry name" value="PEP_crbxkin"/>
    <property type="match status" value="1"/>
</dbReference>
<keyword evidence="11" id="KW-0670">Pyruvate</keyword>
<keyword evidence="12" id="KW-1185">Reference proteome</keyword>
<feature type="binding site" evidence="10">
    <location>
        <position position="283"/>
    </location>
    <ligand>
        <name>ATP</name>
        <dbReference type="ChEBI" id="CHEBI:30616"/>
    </ligand>
</feature>
<dbReference type="STRING" id="1528.SAMN04488579_1021"/>
<feature type="binding site" evidence="10">
    <location>
        <position position="319"/>
    </location>
    <ligand>
        <name>ATP</name>
        <dbReference type="ChEBI" id="CHEBI:30616"/>
    </ligand>
</feature>
<feature type="binding site" evidence="10">
    <location>
        <position position="199"/>
    </location>
    <ligand>
        <name>Mn(2+)</name>
        <dbReference type="ChEBI" id="CHEBI:29035"/>
    </ligand>
</feature>
<dbReference type="PANTHER" id="PTHR30031">
    <property type="entry name" value="PHOSPHOENOLPYRUVATE CARBOXYKINASE ATP"/>
    <property type="match status" value="1"/>
</dbReference>
<comment type="pathway">
    <text evidence="1 10">Carbohydrate biosynthesis; gluconeogenesis.</text>
</comment>
<evidence type="ECO:0000256" key="7">
    <source>
        <dbReference type="ARBA" id="ARBA00022840"/>
    </source>
</evidence>
<feature type="binding site" evidence="10">
    <location>
        <position position="199"/>
    </location>
    <ligand>
        <name>substrate</name>
    </ligand>
</feature>
<dbReference type="GO" id="GO:0005829">
    <property type="term" value="C:cytosol"/>
    <property type="evidence" value="ECO:0007669"/>
    <property type="project" value="TreeGrafter"/>
</dbReference>
<dbReference type="InterPro" id="IPR008210">
    <property type="entry name" value="PEP_carboxykinase_N"/>
</dbReference>
<dbReference type="Gene3D" id="3.40.449.10">
    <property type="entry name" value="Phosphoenolpyruvate Carboxykinase, domain 1"/>
    <property type="match status" value="1"/>
</dbReference>
<dbReference type="GO" id="GO:0005524">
    <property type="term" value="F:ATP binding"/>
    <property type="evidence" value="ECO:0007669"/>
    <property type="project" value="UniProtKB-UniRule"/>
</dbReference>
<evidence type="ECO:0000256" key="5">
    <source>
        <dbReference type="ARBA" id="ARBA00022741"/>
    </source>
</evidence>
<dbReference type="Gene3D" id="3.90.228.20">
    <property type="match status" value="1"/>
</dbReference>
<feature type="binding site" evidence="10">
    <location>
        <position position="59"/>
    </location>
    <ligand>
        <name>substrate</name>
    </ligand>
</feature>
<keyword evidence="11" id="KW-0808">Transferase</keyword>
<dbReference type="SUPFAM" id="SSF68923">
    <property type="entry name" value="PEP carboxykinase N-terminal domain"/>
    <property type="match status" value="1"/>
</dbReference>
<comment type="function">
    <text evidence="10">Involved in the gluconeogenesis. Catalyzes the conversion of oxaloacetate (OAA) to phosphoenolpyruvate (PEP) through direct phosphoryl transfer between the nucleoside triphosphate and OAA.</text>
</comment>
<evidence type="ECO:0000256" key="1">
    <source>
        <dbReference type="ARBA" id="ARBA00004742"/>
    </source>
</evidence>
<evidence type="ECO:0000313" key="12">
    <source>
        <dbReference type="Proteomes" id="UP000199652"/>
    </source>
</evidence>
<dbReference type="Pfam" id="PF01293">
    <property type="entry name" value="PEPCK_ATP"/>
    <property type="match status" value="1"/>
</dbReference>
<dbReference type="InterPro" id="IPR001272">
    <property type="entry name" value="PEP_carboxykinase_ATP"/>
</dbReference>
<dbReference type="EC" id="4.1.1.49" evidence="3 10"/>
<keyword evidence="7 10" id="KW-0067">ATP-binding</keyword>
<keyword evidence="10" id="KW-0464">Manganese</keyword>
<keyword evidence="6 10" id="KW-0210">Decarboxylase</keyword>
<feature type="binding site" evidence="10">
    <location>
        <position position="444"/>
    </location>
    <ligand>
        <name>ATP</name>
        <dbReference type="ChEBI" id="CHEBI:30616"/>
    </ligand>
</feature>
<evidence type="ECO:0000256" key="10">
    <source>
        <dbReference type="HAMAP-Rule" id="MF_00453"/>
    </source>
</evidence>
<protein>
    <recommendedName>
        <fullName evidence="3 10">Phosphoenolpyruvate carboxykinase (ATP)</fullName>
        <shortName evidence="10">PCK</shortName>
        <shortName evidence="10">PEP carboxykinase</shortName>
        <shortName evidence="10">PEPCK</shortName>
        <ecNumber evidence="3 10">4.1.1.49</ecNumber>
    </recommendedName>
</protein>
<proteinExistence type="inferred from homology"/>
<dbReference type="EMBL" id="FNOU01000002">
    <property type="protein sequence ID" value="SDX38861.1"/>
    <property type="molecule type" value="Genomic_DNA"/>
</dbReference>
<dbReference type="GO" id="GO:0046872">
    <property type="term" value="F:metal ion binding"/>
    <property type="evidence" value="ECO:0007669"/>
    <property type="project" value="UniProtKB-KW"/>
</dbReference>
<feature type="binding site" evidence="10">
    <location>
        <position position="218"/>
    </location>
    <ligand>
        <name>ATP</name>
        <dbReference type="ChEBI" id="CHEBI:30616"/>
    </ligand>
</feature>
<feature type="binding site" evidence="10">
    <location>
        <position position="319"/>
    </location>
    <ligand>
        <name>substrate</name>
    </ligand>
</feature>
<name>A0A1H3BB39_EUBBA</name>
<accession>A0A1H3BB39</accession>
<dbReference type="CDD" id="cd00484">
    <property type="entry name" value="PEPCK_ATP"/>
    <property type="match status" value="1"/>
</dbReference>
<dbReference type="PROSITE" id="PS00532">
    <property type="entry name" value="PEPCK_ATP"/>
    <property type="match status" value="1"/>
</dbReference>
<evidence type="ECO:0000313" key="11">
    <source>
        <dbReference type="EMBL" id="SDX38861.1"/>
    </source>
</evidence>
<keyword evidence="4 10" id="KW-0312">Gluconeogenesis</keyword>
<sequence length="528" mass="58382">MHHTDFRMKKVDLNYLGIKSEGLLNLGKAELITRAVEKEEGQLVNSGALATYTGKYTGRSPDDRFVVDDEVSHHTVEWGKTNVPFSEEKFEALYEKLTAYASNANELLVFDGFAGADMDYRLPIRVVDEYASHSLFARNLFINAAEGEVVTPEFTVISMPGFLCDPEIDGTHSEAAIILSFKKKVVLIAGTKYCGETKKSIFSVMNYLLPQRNVFPMHCSANMGKDGDTALFFGLSGTGKTTLSADPERFLIGDDEHGWSNNGIFNFEGGCYAKCIDLTEEREPEIFRAIRFGSVVENVVYDENGDPDFTDKKYTENTRVGYPLEYIPNCVIPSVGSHPKTVIFLAADAFGTLPPVAKLNRSQAMYHFVSGYTSKLAGTERGITEPQTTFSTCFGAPFLPLPAARYAELLGERIDAYDCNVYLVNTGWSGGAYGVGERMKLSYTRAIITAAINGDLAKADYIHDDIFNMEVPTSCPGVPGDVLIARNTWEDKAAYDQTARHLAEQFEKNFAKYENMPQEVVDAGPKAK</sequence>
<dbReference type="HAMAP" id="MF_00453">
    <property type="entry name" value="PEPCK_ATP"/>
    <property type="match status" value="1"/>
</dbReference>
<organism evidence="11 12">
    <name type="scientific">Eubacterium barkeri</name>
    <name type="common">Clostridium barkeri</name>
    <dbReference type="NCBI Taxonomy" id="1528"/>
    <lineage>
        <taxon>Bacteria</taxon>
        <taxon>Bacillati</taxon>
        <taxon>Bacillota</taxon>
        <taxon>Clostridia</taxon>
        <taxon>Eubacteriales</taxon>
        <taxon>Eubacteriaceae</taxon>
        <taxon>Eubacterium</taxon>
    </lineage>
</organism>
<evidence type="ECO:0000256" key="3">
    <source>
        <dbReference type="ARBA" id="ARBA00012363"/>
    </source>
</evidence>
<keyword evidence="8 10" id="KW-0456">Lyase</keyword>
<dbReference type="Proteomes" id="UP000199652">
    <property type="component" value="Unassembled WGS sequence"/>
</dbReference>
<dbReference type="NCBIfam" id="NF006820">
    <property type="entry name" value="PRK09344.1-2"/>
    <property type="match status" value="1"/>
</dbReference>
<dbReference type="Gene3D" id="2.170.8.10">
    <property type="entry name" value="Phosphoenolpyruvate Carboxykinase, domain 2"/>
    <property type="match status" value="1"/>
</dbReference>
<dbReference type="GO" id="GO:0006094">
    <property type="term" value="P:gluconeogenesis"/>
    <property type="evidence" value="ECO:0007669"/>
    <property type="project" value="UniProtKB-UniRule"/>
</dbReference>
<feature type="binding site" evidence="10">
    <location>
        <position position="218"/>
    </location>
    <ligand>
        <name>Mn(2+)</name>
        <dbReference type="ChEBI" id="CHEBI:29035"/>
    </ligand>
</feature>
<keyword evidence="5 10" id="KW-0547">Nucleotide-binding</keyword>
<comment type="catalytic activity">
    <reaction evidence="9 10">
        <text>oxaloacetate + ATP = phosphoenolpyruvate + ADP + CO2</text>
        <dbReference type="Rhea" id="RHEA:18617"/>
        <dbReference type="ChEBI" id="CHEBI:16452"/>
        <dbReference type="ChEBI" id="CHEBI:16526"/>
        <dbReference type="ChEBI" id="CHEBI:30616"/>
        <dbReference type="ChEBI" id="CHEBI:58702"/>
        <dbReference type="ChEBI" id="CHEBI:456216"/>
        <dbReference type="EC" id="4.1.1.49"/>
    </reaction>
</comment>
<keyword evidence="10" id="KW-0963">Cytoplasm</keyword>
<feature type="binding site" evidence="10">
    <location>
        <begin position="234"/>
        <end position="242"/>
    </location>
    <ligand>
        <name>ATP</name>
        <dbReference type="ChEBI" id="CHEBI:30616"/>
    </ligand>
</feature>
<feature type="binding site" evidence="10">
    <location>
        <position position="193"/>
    </location>
    <ligand>
        <name>substrate</name>
    </ligand>
</feature>
<comment type="similarity">
    <text evidence="2 10">Belongs to the phosphoenolpyruvate carboxykinase (ATP) family.</text>
</comment>
<dbReference type="InterPro" id="IPR015994">
    <property type="entry name" value="PEPCK_ATP_CS"/>
</dbReference>
<evidence type="ECO:0000256" key="2">
    <source>
        <dbReference type="ARBA" id="ARBA00006052"/>
    </source>
</evidence>
<dbReference type="PANTHER" id="PTHR30031:SF0">
    <property type="entry name" value="PHOSPHOENOLPYRUVATE CARBOXYKINASE (ATP)"/>
    <property type="match status" value="1"/>
</dbReference>
<feature type="binding site" evidence="10">
    <location>
        <position position="199"/>
    </location>
    <ligand>
        <name>ATP</name>
        <dbReference type="ChEBI" id="CHEBI:30616"/>
    </ligand>
</feature>
<reference evidence="12" key="1">
    <citation type="submission" date="2016-10" db="EMBL/GenBank/DDBJ databases">
        <authorList>
            <person name="Varghese N."/>
            <person name="Submissions S."/>
        </authorList>
    </citation>
    <scope>NUCLEOTIDE SEQUENCE [LARGE SCALE GENOMIC DNA]</scope>
    <source>
        <strain evidence="12">VPI 5359</strain>
    </source>
</reference>
<evidence type="ECO:0000256" key="6">
    <source>
        <dbReference type="ARBA" id="ARBA00022793"/>
    </source>
</evidence>
<dbReference type="SUPFAM" id="SSF53795">
    <property type="entry name" value="PEP carboxykinase-like"/>
    <property type="match status" value="1"/>
</dbReference>
<evidence type="ECO:0000256" key="8">
    <source>
        <dbReference type="ARBA" id="ARBA00023239"/>
    </source>
</evidence>
<evidence type="ECO:0000256" key="9">
    <source>
        <dbReference type="ARBA" id="ARBA00047371"/>
    </source>
</evidence>
<dbReference type="GO" id="GO:0016301">
    <property type="term" value="F:kinase activity"/>
    <property type="evidence" value="ECO:0007669"/>
    <property type="project" value="UniProtKB-KW"/>
</dbReference>
<dbReference type="InterPro" id="IPR013035">
    <property type="entry name" value="PEP_carboxykinase_C"/>
</dbReference>
<comment type="cofactor">
    <cofactor evidence="10">
        <name>Mn(2+)</name>
        <dbReference type="ChEBI" id="CHEBI:29035"/>
    </cofactor>
    <text evidence="10">Binds 1 Mn(2+) ion per subunit.</text>
</comment>
<comment type="subcellular location">
    <subcellularLocation>
        <location evidence="10">Cytoplasm</location>
    </subcellularLocation>
</comment>
<dbReference type="AlphaFoldDB" id="A0A1H3BB39"/>
<comment type="caution">
    <text evidence="10">Lacks conserved residue(s) required for the propagation of feature annotation.</text>
</comment>
<gene>
    <name evidence="10" type="primary">pckA</name>
    <name evidence="11" type="ORF">SAMN04488579_1021</name>
</gene>